<evidence type="ECO:0000256" key="2">
    <source>
        <dbReference type="ARBA" id="ARBA00022741"/>
    </source>
</evidence>
<keyword evidence="1" id="KW-0808">Transferase</keyword>
<dbReference type="Gene3D" id="3.40.50.300">
    <property type="entry name" value="P-loop containing nucleotide triphosphate hydrolases"/>
    <property type="match status" value="2"/>
</dbReference>
<dbReference type="GO" id="GO:0005524">
    <property type="term" value="F:ATP binding"/>
    <property type="evidence" value="ECO:0007669"/>
    <property type="project" value="UniProtKB-KW"/>
</dbReference>
<dbReference type="EMBL" id="MW489855">
    <property type="protein sequence ID" value="QSQ86321.1"/>
    <property type="molecule type" value="Genomic_RNA"/>
</dbReference>
<name>A0A8A0XU91_9CLOS</name>
<dbReference type="GO" id="GO:0016556">
    <property type="term" value="P:mRNA modification"/>
    <property type="evidence" value="ECO:0007669"/>
    <property type="project" value="InterPro"/>
</dbReference>
<evidence type="ECO:0000313" key="9">
    <source>
        <dbReference type="EMBL" id="QSQ86321.1"/>
    </source>
</evidence>
<evidence type="ECO:0000256" key="3">
    <source>
        <dbReference type="ARBA" id="ARBA00022758"/>
    </source>
</evidence>
<feature type="domain" description="Alphavirus-like MT" evidence="8">
    <location>
        <begin position="712"/>
        <end position="900"/>
    </location>
</feature>
<dbReference type="InterPro" id="IPR027351">
    <property type="entry name" value="(+)RNA_virus_helicase_core_dom"/>
</dbReference>
<dbReference type="PROSITE" id="PS51657">
    <property type="entry name" value="PSRV_HELICASE"/>
    <property type="match status" value="1"/>
</dbReference>
<dbReference type="SUPFAM" id="SSF52540">
    <property type="entry name" value="P-loop containing nucleoside triphosphate hydrolases"/>
    <property type="match status" value="1"/>
</dbReference>
<dbReference type="Pfam" id="PF01443">
    <property type="entry name" value="Viral_helicase1"/>
    <property type="match status" value="1"/>
</dbReference>
<dbReference type="GO" id="GO:0003723">
    <property type="term" value="F:RNA binding"/>
    <property type="evidence" value="ECO:0007669"/>
    <property type="project" value="InterPro"/>
</dbReference>
<dbReference type="GO" id="GO:0008174">
    <property type="term" value="F:mRNA methyltransferase activity"/>
    <property type="evidence" value="ECO:0007669"/>
    <property type="project" value="UniProtKB-UniRule"/>
</dbReference>
<accession>A0A8A0XU91</accession>
<feature type="region of interest" description="Disordered" evidence="6">
    <location>
        <begin position="20"/>
        <end position="40"/>
    </location>
</feature>
<sequence length="2688" mass="305618">MTSVSFMFLPPDPDITIIRSRRAPPTSPLKGLLKPSPPIPRRSSLPPFLQSLYRAPLALPHPNQGVSPRIRGGVPGVVPGSRTLLRVLYADASGICRPRAQSLRALLRDRRLRRCRAPRRAPPAAPRGQKKSPKVNKTKINNDAKRSYPILTGVIPDRYRVATRRPRKQWRGKPLTSLWDVCETSPQMPEPTALEIVPKKTVVAQPSSTVFYDFPASTEINQPGIPKNKDRWTLDLKVTSFGDLVRTATDIIRRHRPGYTTLYTCFSSKWGRVFTRVGTDGRLFLLCDAYKSNCVFPFSAPAFLAHYLYCNGKGPFSPLAVFFPARNSKEGFCYLKHMYECALRLGAPFFLRRSLLGEFPSFATVMERLKLIYGESDCFRFIRGDMRGRVFHCDFSSGLKTITDNCRVGGSKFALITAADGTDFDVPAYGLINPRLSFAAFGAVSPFRGHRYVRTTHLHEKDLVRALDYVVRYIRRYTPGAMMLYTRFINGPYCINLHPSKAGRIGLEVRCDRKFFSCGEICSTTYVNHFNSVFRDGRCVLYERDFPNGLCYLKHIFHLCVVSGSRFDEKHATQRLGRFPTAARLRWYCSRFFGAHSLSWPVHGTFTSRETFHVSMLTKNFVNLRDVKQYFRIGGEHLTTDVDKMKVVNIAFSKAAEAKDSILTKSIEKHVIDFHQDFEAIQKSKTKSVVNFLLTDSQQVALSRAYPEFNISFTHSTLSAHPMAAASRALENDLLHKWVKRDYTDIGGCLKMHVSKGHNSVHVCRPVYDPKDAQRREQRLLEYALIDPINTDDEHMLEAVKTCSSCCSLVENCDVQSKFIVAIQVYDLPLLKLCQAMINKNSTIAYITMITPGELIDLRRNFLIPTLECEVAVNPAMNSISYAFGSSVYTHQLSTITEYMKTPYVVIAENLFSIEMICVRCEVNYYKIVRSQYCPRLSGVKTLRYKRADSGITRVRLPVFDAKLKTCTNKNEYIYVETKFISQVYEYIVNTCSQINSKTFEWAWNYVKCSKSRVVISGKVIHRDVSIPLANMEAFVAVMLAAGVRARLSAEYFSKKLAFISGDASYYDMIKYAISEKMKSILAVVNTRVTAYLKAILSDTFDIQFLTDERCFEEVSEYAEHNASYQLEQFGSVKDNEEMNTIVNSITDRITLRKISRAEKEITQKEHREWIEDKKNSEVENTEDAPLLGNKREKSNTYKPPHSRGGGLRGGASCINTFALLKLFSGYTRKIFEVLYNFCCKSTGLSISQRDFISYGEKLVKFVGSALAVNLVVALVKLLFLMTRQNVCSLLQSFLDIALEIRTKVASASRDIEVFVILALDLCRQKFSSAKEKVVELRDVIFSKFNHGEWKEVLVESISISVALVAFDYYRYIVGEISLLELSIKWVAKAFTMGCVSHQLNHIGGESTTLLEWHFKQMVAYITASVVLPSTATKIEKVITVSCAIPAIVRLLLCSFLPEDDGGTYVGYVNHGLSVNPVVSFLTLKAKQYGLSVKAYIRDVVDKVCGCVGEALVTSVKDATGVTHISHAVSYVKGKLWNALPNFIAASHDDSKDEDVNEEFYDSTSSCEGLKGGSKTFSANYVVSKIRYLFSSKFQEIKNNVNIWFLERERLRLRNEVLREINYLTTNGSFSSYELTKFVNNFQVDEQVMHAVKELFGDETTSLDVRELADAAAVIVYLVAKRRNNSWYNRIINFFSKCGRRVAALVLKCVQIAANYLRKYTRTAPCVNKCDENAISPIPQVLHSDECFSISEIEISNDFVETLEVCSVDPDTFEITIEKGGLKGGGNDFFKSLAIDLIHFILSGVRIGADVWHSAVASIRSLKEKFMQFKIFARKKYFDTLEWLIGKLGIVQKPGLRGGGVSLFRVLLTLMRKLPKKFLFQTLLVILEIYFPASLGARLATSLIFVRRTTLTIKILKYVLEHAADVIIFALHSQYIPENVKLVIEDLLFSFDRHYYLVQKVNAFFTKTQKYFWFMKTTPGRHQEEVPSTHVTAIHLEDDIITILDDIEMKKNDFIDSRDVFLRSEKKAKEESRFVRETLRADDIQPIDVIKDNASSDVCKGKEAVISPKVSKKETRKWSEIESDDECDILETPKECVDSDRADLIPAIMKNFKDSRRPSVASSSKETVSDDTTTRQIGMSKFLTQLNTNQDVPMQPTIDYTKGKARFTNSMRDFYYTQRVALFELYTNLHDKFLELEACGFNPMLTSFRQDSDYIVWDNIQKKEYTKGTKTTLKSTSHIWLTYDFVFCRDGLVFSENAEKYDYCIYGESLKFLSPNAFLFKQPNPLVTFNNIDVELLVYEAPPGGGKTYTLLEVFLAKIKKLDIFVLTANRNSSDEIKKKVVKNADKKLFSPDQVKRLQSRVMTVDSYLINKYNRKCQVLFIDECFMVHAGAILTCLEATGCKAAVFFGDSRQIHYIHRNDYGNSLETMYDLDKFIKDSCKMPGLNSYRCPNDVCLWLSKEYGHKIESKNKYVDPESKTMSITEIDEVGDVKYVEGVKYLTYTQSEKRDLQNALIKKHNDKLTKPPVVNTVHEVQGDTFEKVFLVRCKYQEEGPFSSKNHIIVALSRHTHELKYNVIRGRSYDDTASCIRLAQTLCDEFRNNFYGQSSELDWELQSFPENFKNAKAVSSPFQSINNFLEEVIPGTTQISLGNLSAELNTQPFECTVDGVVIQDSNSGRNNAAPGIQRV</sequence>
<evidence type="ECO:0000256" key="1">
    <source>
        <dbReference type="ARBA" id="ARBA00022679"/>
    </source>
</evidence>
<evidence type="ECO:0000256" key="6">
    <source>
        <dbReference type="SAM" id="MobiDB-lite"/>
    </source>
</evidence>
<keyword evidence="3" id="KW-0688">Ribosomal frameshifting</keyword>
<evidence type="ECO:0000256" key="5">
    <source>
        <dbReference type="ARBA" id="ARBA00022840"/>
    </source>
</evidence>
<feature type="region of interest" description="Disordered" evidence="6">
    <location>
        <begin position="114"/>
        <end position="143"/>
    </location>
</feature>
<protein>
    <submittedName>
        <fullName evidence="9">Polyprotein</fullName>
    </submittedName>
</protein>
<feature type="compositionally biased region" description="Basic residues" evidence="6">
    <location>
        <begin position="128"/>
        <end position="137"/>
    </location>
</feature>
<dbReference type="InterPro" id="IPR002588">
    <property type="entry name" value="Alphavirus-like_MT_dom"/>
</dbReference>
<dbReference type="Pfam" id="PF05533">
    <property type="entry name" value="Peptidase_C42"/>
    <property type="match status" value="2"/>
</dbReference>
<dbReference type="InterPro" id="IPR008749">
    <property type="entry name" value="Peptidase_C42"/>
</dbReference>
<dbReference type="GO" id="GO:0006396">
    <property type="term" value="P:RNA processing"/>
    <property type="evidence" value="ECO:0007669"/>
    <property type="project" value="InterPro"/>
</dbReference>
<dbReference type="PROSITE" id="PS51743">
    <property type="entry name" value="ALPHAVIRUS_MT"/>
    <property type="match status" value="1"/>
</dbReference>
<evidence type="ECO:0000259" key="8">
    <source>
        <dbReference type="PROSITE" id="PS51743"/>
    </source>
</evidence>
<keyword evidence="2" id="KW-0547">Nucleotide-binding</keyword>
<organism evidence="9">
    <name type="scientific">Fig closterovirus 1</name>
    <dbReference type="NCBI Taxonomy" id="2809010"/>
    <lineage>
        <taxon>Viruses</taxon>
        <taxon>Riboviria</taxon>
        <taxon>Orthornavirae</taxon>
        <taxon>Kitrinoviricota</taxon>
        <taxon>Alsuviricetes</taxon>
        <taxon>Martellivirales</taxon>
        <taxon>Closteroviridae</taxon>
        <taxon>Closterovirus</taxon>
    </lineage>
</organism>
<evidence type="ECO:0000256" key="4">
    <source>
        <dbReference type="ARBA" id="ARBA00022801"/>
    </source>
</evidence>
<proteinExistence type="predicted"/>
<feature type="domain" description="(+)RNA virus helicase C-terminal" evidence="7">
    <location>
        <begin position="2275"/>
        <end position="2606"/>
    </location>
</feature>
<dbReference type="GO" id="GO:0075523">
    <property type="term" value="P:viral translational frameshifting"/>
    <property type="evidence" value="ECO:0007669"/>
    <property type="project" value="UniProtKB-KW"/>
</dbReference>
<dbReference type="InterPro" id="IPR027417">
    <property type="entry name" value="P-loop_NTPase"/>
</dbReference>
<dbReference type="Pfam" id="PF01660">
    <property type="entry name" value="Vmethyltransf"/>
    <property type="match status" value="1"/>
</dbReference>
<keyword evidence="4" id="KW-0378">Hydrolase</keyword>
<dbReference type="GO" id="GO:0016787">
    <property type="term" value="F:hydrolase activity"/>
    <property type="evidence" value="ECO:0007669"/>
    <property type="project" value="UniProtKB-KW"/>
</dbReference>
<reference evidence="9" key="1">
    <citation type="submission" date="2021-01" db="EMBL/GenBank/DDBJ databases">
        <title>Figuring out RNA genome size: A New Fig closterovirus with the largest plant RNA virus sequence.</title>
        <authorList>
            <person name="Debat H."/>
            <person name="Bejerman N."/>
        </authorList>
    </citation>
    <scope>NUCLEOTIDE SEQUENCE</scope>
    <source>
        <strain evidence="9">Figclo</strain>
    </source>
</reference>
<feature type="region of interest" description="Disordered" evidence="6">
    <location>
        <begin position="1173"/>
        <end position="1207"/>
    </location>
</feature>
<keyword evidence="5" id="KW-0067">ATP-binding</keyword>
<evidence type="ECO:0000259" key="7">
    <source>
        <dbReference type="PROSITE" id="PS51657"/>
    </source>
</evidence>